<dbReference type="GeneID" id="30195975"/>
<keyword evidence="3" id="KW-1185">Reference proteome</keyword>
<feature type="region of interest" description="Disordered" evidence="1">
    <location>
        <begin position="58"/>
        <end position="86"/>
    </location>
</feature>
<dbReference type="AlphaFoldDB" id="A0A1E3ILA7"/>
<accession>A0A1E3ILA7</accession>
<protein>
    <submittedName>
        <fullName evidence="2">Uncharacterized protein</fullName>
    </submittedName>
</protein>
<evidence type="ECO:0000313" key="3">
    <source>
        <dbReference type="Proteomes" id="UP000094819"/>
    </source>
</evidence>
<organism evidence="2 3">
    <name type="scientific">Cryptococcus wingfieldii CBS 7118</name>
    <dbReference type="NCBI Taxonomy" id="1295528"/>
    <lineage>
        <taxon>Eukaryota</taxon>
        <taxon>Fungi</taxon>
        <taxon>Dikarya</taxon>
        <taxon>Basidiomycota</taxon>
        <taxon>Agaricomycotina</taxon>
        <taxon>Tremellomycetes</taxon>
        <taxon>Tremellales</taxon>
        <taxon>Cryptococcaceae</taxon>
        <taxon>Cryptococcus</taxon>
    </lineage>
</organism>
<dbReference type="EMBL" id="AWGH01000025">
    <property type="protein sequence ID" value="ODN88491.1"/>
    <property type="molecule type" value="Genomic_DNA"/>
</dbReference>
<dbReference type="RefSeq" id="XP_019029300.1">
    <property type="nucleotide sequence ID" value="XM_019178817.1"/>
</dbReference>
<evidence type="ECO:0000313" key="2">
    <source>
        <dbReference type="EMBL" id="ODN88491.1"/>
    </source>
</evidence>
<proteinExistence type="predicted"/>
<name>A0A1E3ILA7_9TREE</name>
<evidence type="ECO:0000256" key="1">
    <source>
        <dbReference type="SAM" id="MobiDB-lite"/>
    </source>
</evidence>
<dbReference type="Proteomes" id="UP000094819">
    <property type="component" value="Unassembled WGS sequence"/>
</dbReference>
<sequence length="137" mass="15275">MRASQELEVLWQRSGKVTDFSERAVAEADSFAKGMTQKVTGPGVEGEGVSLEGELGRYFPTATPATPSSYLSPDAEKNDGKKTQQGLHDSWLRMNTFQSQLLNMGIPMRAREDMEEGIGDDWWAKTLGNKNLYNTWI</sequence>
<reference evidence="2 3" key="1">
    <citation type="submission" date="2016-06" db="EMBL/GenBank/DDBJ databases">
        <title>Evolution of pathogenesis and genome organization in the Tremellales.</title>
        <authorList>
            <person name="Cuomo C."/>
            <person name="Litvintseva A."/>
            <person name="Heitman J."/>
            <person name="Chen Y."/>
            <person name="Sun S."/>
            <person name="Springer D."/>
            <person name="Dromer F."/>
            <person name="Young S."/>
            <person name="Zeng Q."/>
            <person name="Chapman S."/>
            <person name="Gujja S."/>
            <person name="Saif S."/>
            <person name="Birren B."/>
        </authorList>
    </citation>
    <scope>NUCLEOTIDE SEQUENCE [LARGE SCALE GENOMIC DNA]</scope>
    <source>
        <strain evidence="2 3">CBS 7118</strain>
    </source>
</reference>
<comment type="caution">
    <text evidence="2">The sequence shown here is derived from an EMBL/GenBank/DDBJ whole genome shotgun (WGS) entry which is preliminary data.</text>
</comment>
<gene>
    <name evidence="2" type="ORF">L198_06763</name>
</gene>